<comment type="caution">
    <text evidence="1">The sequence shown here is derived from an EMBL/GenBank/DDBJ whole genome shotgun (WGS) entry which is preliminary data.</text>
</comment>
<evidence type="ECO:0000313" key="1">
    <source>
        <dbReference type="EMBL" id="MBU2714129.1"/>
    </source>
</evidence>
<accession>A0ABS5ZJ61</accession>
<evidence type="ECO:0000313" key="2">
    <source>
        <dbReference type="Proteomes" id="UP000690515"/>
    </source>
</evidence>
<sequence>MSKVKNFKDEYFYDLDLSGRELFSGRLLQGPDAMLMSAIKLTPYPVFLSHQELIVRGQGTVAFSFQARSTFGIVLSENTAILGADEPVICLEIGIHQTLFKKKLSDDPDAIIAKIEKPNEADAFLDTNQVQTYWLSIDKENRLLRFGKGYMLQKLVVFEAELPKNEEPEEDAYAYIEKLKFISLTGDLTQEMLSTIQSSFWKFPVTVDLPPVIISTCPLGNCVVG</sequence>
<dbReference type="Proteomes" id="UP000690515">
    <property type="component" value="Unassembled WGS sequence"/>
</dbReference>
<keyword evidence="2" id="KW-1185">Reference proteome</keyword>
<gene>
    <name evidence="1" type="ORF">KCG35_24050</name>
</gene>
<dbReference type="RefSeq" id="WP_215822398.1">
    <property type="nucleotide sequence ID" value="NZ_JAGSOY010000157.1"/>
</dbReference>
<name>A0ABS5ZJ61_9GAMM</name>
<organism evidence="1 2">
    <name type="scientific">Zooshikella harenae</name>
    <dbReference type="NCBI Taxonomy" id="2827238"/>
    <lineage>
        <taxon>Bacteria</taxon>
        <taxon>Pseudomonadati</taxon>
        <taxon>Pseudomonadota</taxon>
        <taxon>Gammaproteobacteria</taxon>
        <taxon>Oceanospirillales</taxon>
        <taxon>Zooshikellaceae</taxon>
        <taxon>Zooshikella</taxon>
    </lineage>
</organism>
<proteinExistence type="predicted"/>
<dbReference type="EMBL" id="JAGSOY010000157">
    <property type="protein sequence ID" value="MBU2714129.1"/>
    <property type="molecule type" value="Genomic_DNA"/>
</dbReference>
<reference evidence="1 2" key="1">
    <citation type="submission" date="2021-04" db="EMBL/GenBank/DDBJ databases">
        <authorList>
            <person name="Pira H."/>
            <person name="Risdian C."/>
            <person name="Wink J."/>
        </authorList>
    </citation>
    <scope>NUCLEOTIDE SEQUENCE [LARGE SCALE GENOMIC DNA]</scope>
    <source>
        <strain evidence="1 2">WH53</strain>
    </source>
</reference>
<protein>
    <submittedName>
        <fullName evidence="1">Uncharacterized protein</fullName>
    </submittedName>
</protein>